<comment type="caution">
    <text evidence="3">The sequence shown here is derived from an EMBL/GenBank/DDBJ whole genome shotgun (WGS) entry which is preliminary data.</text>
</comment>
<dbReference type="Gene3D" id="3.40.50.11290">
    <property type="match status" value="1"/>
</dbReference>
<keyword evidence="4" id="KW-1185">Reference proteome</keyword>
<gene>
    <name evidence="3" type="ORF">ACFPYL_06365</name>
</gene>
<evidence type="ECO:0000313" key="3">
    <source>
        <dbReference type="EMBL" id="MFC6042686.1"/>
    </source>
</evidence>
<proteinExistence type="predicted"/>
<dbReference type="InterPro" id="IPR051680">
    <property type="entry name" value="ATP-dep_Glu-Cys_Ligase-2"/>
</dbReference>
<protein>
    <submittedName>
        <fullName evidence="3">Circularly permuted type 2 ATP-grasp protein</fullName>
    </submittedName>
</protein>
<dbReference type="Proteomes" id="UP001596135">
    <property type="component" value="Unassembled WGS sequence"/>
</dbReference>
<feature type="domain" description="Circularly permuted ATP-grasp type 2" evidence="2">
    <location>
        <begin position="85"/>
        <end position="451"/>
    </location>
</feature>
<dbReference type="Pfam" id="PF14403">
    <property type="entry name" value="CP_ATPgrasp_2"/>
    <property type="match status" value="1"/>
</dbReference>
<evidence type="ECO:0000259" key="2">
    <source>
        <dbReference type="Pfam" id="PF14403"/>
    </source>
</evidence>
<dbReference type="SUPFAM" id="SSF56059">
    <property type="entry name" value="Glutathione synthetase ATP-binding domain-like"/>
    <property type="match status" value="1"/>
</dbReference>
<feature type="domain" description="DUF403" evidence="1">
    <location>
        <begin position="496"/>
        <end position="803"/>
    </location>
</feature>
<dbReference type="Pfam" id="PF04168">
    <property type="entry name" value="Alpha-E"/>
    <property type="match status" value="1"/>
</dbReference>
<accession>A0ABW1LGM5</accession>
<name>A0ABW1LGM5_9ACTN</name>
<sequence length="825" mass="88544">MTVLRDYAASVTQPALGVTARYDEVVAPDGSLRPAWKGLAEVAVGITESDLRRVQGEIGRFLSDDGVTYSRPGRGHGRWRLDPVPLVIDAAAWAPVEVGLAQRAELLNAILVDLYGEQRLLSEGIVPAAVVFGHGGYTRVVARPEAIDPRPLVLAATDLGRDADGAWRVIADRAQAPSGIGYAMENRRVISRVMPELYREAGLHRMEPYFWALRSALIQSAQGDLADPRVVVLSPGTHSETAYDQAFVASALGFPLVEGSDLVVRDGWVYLRAPGRLERVDVILRRVDAAWSDPLELRGDSQLGVAGLVEAVRRGRVRVVNGLGAGVLENPGLLPFLPAACEALLGEPLRLGSVPTWWCGDPDGLDHVLDRFEDLAISAIDGRPEDVADVPVDDLRARVLAAPYRFVGQERLPLSQSPTWSRGGTRAVPVTLRTFTLRYGSAYRPLVGGMASGWLDASTPTSKDVWVLKASAGDADQGLTGVLPMTASRSVPMTVPRVLEDMFWFGRYAERVEDLLRLVLAAHTLAEDFRTRPRSTGGASLAVLMGSVHRMAGAPPTGQEDLDADFRSLLLDGGRAGGVAYGLDGLRDALRGVRDQLSPDTWRAFGATDRAVEALEGSRHSHQVAESAGRMLTGILSLQGVTASMIRDPGWHAIGLGRALERALQVCHLLAATTTERRGIDVDREVLNAVLVSTESAVTHRRRYRGYVRPAGVLELLLMDAENPRSIAFSLAAAREHLAALPGSTGSSRPERLLSDLLDELAAVDVAGLVTIGGVERPNLVRFLDAFQVALERVADAVADVHFASGPPPRPLGSLGLSLVSEAGS</sequence>
<evidence type="ECO:0000313" key="4">
    <source>
        <dbReference type="Proteomes" id="UP001596135"/>
    </source>
</evidence>
<reference evidence="4" key="1">
    <citation type="journal article" date="2019" name="Int. J. Syst. Evol. Microbiol.">
        <title>The Global Catalogue of Microorganisms (GCM) 10K type strain sequencing project: providing services to taxonomists for standard genome sequencing and annotation.</title>
        <authorList>
            <consortium name="The Broad Institute Genomics Platform"/>
            <consortium name="The Broad Institute Genome Sequencing Center for Infectious Disease"/>
            <person name="Wu L."/>
            <person name="Ma J."/>
        </authorList>
    </citation>
    <scope>NUCLEOTIDE SEQUENCE [LARGE SCALE GENOMIC DNA]</scope>
    <source>
        <strain evidence="4">CCUG 54522</strain>
    </source>
</reference>
<dbReference type="PANTHER" id="PTHR34595:SF2">
    <property type="entry name" value="BLR2978 PROTEIN"/>
    <property type="match status" value="1"/>
</dbReference>
<dbReference type="PANTHER" id="PTHR34595">
    <property type="entry name" value="BLR5612 PROTEIN"/>
    <property type="match status" value="1"/>
</dbReference>
<dbReference type="EMBL" id="JBHSRJ010000003">
    <property type="protein sequence ID" value="MFC6042686.1"/>
    <property type="molecule type" value="Genomic_DNA"/>
</dbReference>
<dbReference type="InterPro" id="IPR007296">
    <property type="entry name" value="DUF403"/>
</dbReference>
<evidence type="ECO:0000259" key="1">
    <source>
        <dbReference type="Pfam" id="PF04168"/>
    </source>
</evidence>
<dbReference type="InterPro" id="IPR025841">
    <property type="entry name" value="CP_ATPgrasp_2"/>
</dbReference>
<dbReference type="RefSeq" id="WP_379151848.1">
    <property type="nucleotide sequence ID" value="NZ_JBHSRJ010000003.1"/>
</dbReference>
<organism evidence="3 4">
    <name type="scientific">Nocardioides hankookensis</name>
    <dbReference type="NCBI Taxonomy" id="443157"/>
    <lineage>
        <taxon>Bacteria</taxon>
        <taxon>Bacillati</taxon>
        <taxon>Actinomycetota</taxon>
        <taxon>Actinomycetes</taxon>
        <taxon>Propionibacteriales</taxon>
        <taxon>Nocardioidaceae</taxon>
        <taxon>Nocardioides</taxon>
    </lineage>
</organism>